<sequence>MKFTILTGLFATVFFGGLASGAPIPNAELLAAGAAAPPTAVQPIMKLTPEQSNLLKNAKPEDMVAQPGNVQRIHKVGSTTVGHSDQQSYTNQQGV</sequence>
<organism evidence="3 4">
    <name type="scientific">Mortierella isabellina</name>
    <name type="common">Filamentous fungus</name>
    <name type="synonym">Umbelopsis isabellina</name>
    <dbReference type="NCBI Taxonomy" id="91625"/>
    <lineage>
        <taxon>Eukaryota</taxon>
        <taxon>Fungi</taxon>
        <taxon>Fungi incertae sedis</taxon>
        <taxon>Mucoromycota</taxon>
        <taxon>Mucoromycotina</taxon>
        <taxon>Umbelopsidomycetes</taxon>
        <taxon>Umbelopsidales</taxon>
        <taxon>Umbelopsidaceae</taxon>
        <taxon>Umbelopsis</taxon>
    </lineage>
</organism>
<feature type="compositionally biased region" description="Polar residues" evidence="1">
    <location>
        <begin position="77"/>
        <end position="95"/>
    </location>
</feature>
<accession>A0A8H7UJZ9</accession>
<name>A0A8H7UJZ9_MORIS</name>
<protein>
    <submittedName>
        <fullName evidence="3">Uncharacterized protein</fullName>
    </submittedName>
</protein>
<evidence type="ECO:0000256" key="1">
    <source>
        <dbReference type="SAM" id="MobiDB-lite"/>
    </source>
</evidence>
<keyword evidence="4" id="KW-1185">Reference proteome</keyword>
<evidence type="ECO:0000313" key="3">
    <source>
        <dbReference type="EMBL" id="KAG2182573.1"/>
    </source>
</evidence>
<dbReference type="EMBL" id="JAEPQZ010000004">
    <property type="protein sequence ID" value="KAG2182573.1"/>
    <property type="molecule type" value="Genomic_DNA"/>
</dbReference>
<reference evidence="3" key="1">
    <citation type="submission" date="2020-12" db="EMBL/GenBank/DDBJ databases">
        <title>Metabolic potential, ecology and presence of endohyphal bacteria is reflected in genomic diversity of Mucoromycotina.</title>
        <authorList>
            <person name="Muszewska A."/>
            <person name="Okrasinska A."/>
            <person name="Steczkiewicz K."/>
            <person name="Drgas O."/>
            <person name="Orlowska M."/>
            <person name="Perlinska-Lenart U."/>
            <person name="Aleksandrzak-Piekarczyk T."/>
            <person name="Szatraj K."/>
            <person name="Zielenkiewicz U."/>
            <person name="Pilsyk S."/>
            <person name="Malc E."/>
            <person name="Mieczkowski P."/>
            <person name="Kruszewska J.S."/>
            <person name="Biernat P."/>
            <person name="Pawlowska J."/>
        </authorList>
    </citation>
    <scope>NUCLEOTIDE SEQUENCE</scope>
    <source>
        <strain evidence="3">WA0000067209</strain>
    </source>
</reference>
<dbReference type="OrthoDB" id="10337667at2759"/>
<feature type="chain" id="PRO_5034395042" evidence="2">
    <location>
        <begin position="22"/>
        <end position="95"/>
    </location>
</feature>
<feature type="signal peptide" evidence="2">
    <location>
        <begin position="1"/>
        <end position="21"/>
    </location>
</feature>
<proteinExistence type="predicted"/>
<feature type="region of interest" description="Disordered" evidence="1">
    <location>
        <begin position="76"/>
        <end position="95"/>
    </location>
</feature>
<evidence type="ECO:0000313" key="4">
    <source>
        <dbReference type="Proteomes" id="UP000654370"/>
    </source>
</evidence>
<dbReference type="Proteomes" id="UP000654370">
    <property type="component" value="Unassembled WGS sequence"/>
</dbReference>
<dbReference type="AlphaFoldDB" id="A0A8H7UJZ9"/>
<keyword evidence="2" id="KW-0732">Signal</keyword>
<comment type="caution">
    <text evidence="3">The sequence shown here is derived from an EMBL/GenBank/DDBJ whole genome shotgun (WGS) entry which is preliminary data.</text>
</comment>
<gene>
    <name evidence="3" type="ORF">INT43_007504</name>
</gene>
<evidence type="ECO:0000256" key="2">
    <source>
        <dbReference type="SAM" id="SignalP"/>
    </source>
</evidence>